<gene>
    <name evidence="3" type="ORF">RJ640_007128</name>
</gene>
<keyword evidence="1" id="KW-0677">Repeat</keyword>
<dbReference type="FunFam" id="1.25.40.10:FF:000184">
    <property type="entry name" value="Pentatricopeptide repeat-containing protein, chloroplastic"/>
    <property type="match status" value="1"/>
</dbReference>
<keyword evidence="4" id="KW-1185">Reference proteome</keyword>
<dbReference type="GO" id="GO:0009451">
    <property type="term" value="P:RNA modification"/>
    <property type="evidence" value="ECO:0007669"/>
    <property type="project" value="InterPro"/>
</dbReference>
<comment type="caution">
    <text evidence="3">The sequence shown here is derived from an EMBL/GenBank/DDBJ whole genome shotgun (WGS) entry which is preliminary data.</text>
</comment>
<dbReference type="PANTHER" id="PTHR47926:SF436">
    <property type="entry name" value="PENTATRICOPEPTIDE REPEAT-CONTAINING PROTEIN ELI1, CHLOROPLASTIC-LIKE ISOFORM X2"/>
    <property type="match status" value="1"/>
</dbReference>
<dbReference type="NCBIfam" id="TIGR00756">
    <property type="entry name" value="PPR"/>
    <property type="match status" value="4"/>
</dbReference>
<evidence type="ECO:0000313" key="3">
    <source>
        <dbReference type="EMBL" id="KAK2981194.1"/>
    </source>
</evidence>
<dbReference type="InterPro" id="IPR002885">
    <property type="entry name" value="PPR_rpt"/>
</dbReference>
<organism evidence="3 4">
    <name type="scientific">Escallonia rubra</name>
    <dbReference type="NCBI Taxonomy" id="112253"/>
    <lineage>
        <taxon>Eukaryota</taxon>
        <taxon>Viridiplantae</taxon>
        <taxon>Streptophyta</taxon>
        <taxon>Embryophyta</taxon>
        <taxon>Tracheophyta</taxon>
        <taxon>Spermatophyta</taxon>
        <taxon>Magnoliopsida</taxon>
        <taxon>eudicotyledons</taxon>
        <taxon>Gunneridae</taxon>
        <taxon>Pentapetalae</taxon>
        <taxon>asterids</taxon>
        <taxon>campanulids</taxon>
        <taxon>Escalloniales</taxon>
        <taxon>Escalloniaceae</taxon>
        <taxon>Escallonia</taxon>
    </lineage>
</organism>
<dbReference type="InterPro" id="IPR046848">
    <property type="entry name" value="E_motif"/>
</dbReference>
<feature type="repeat" description="PPR" evidence="2">
    <location>
        <begin position="417"/>
        <end position="451"/>
    </location>
</feature>
<dbReference type="Pfam" id="PF20431">
    <property type="entry name" value="E_motif"/>
    <property type="match status" value="1"/>
</dbReference>
<dbReference type="EMBL" id="JAVXUO010001549">
    <property type="protein sequence ID" value="KAK2981194.1"/>
    <property type="molecule type" value="Genomic_DNA"/>
</dbReference>
<dbReference type="PROSITE" id="PS51375">
    <property type="entry name" value="PPR"/>
    <property type="match status" value="4"/>
</dbReference>
<feature type="repeat" description="PPR" evidence="2">
    <location>
        <begin position="255"/>
        <end position="289"/>
    </location>
</feature>
<reference evidence="3" key="1">
    <citation type="submission" date="2022-12" db="EMBL/GenBank/DDBJ databases">
        <title>Draft genome assemblies for two species of Escallonia (Escalloniales).</title>
        <authorList>
            <person name="Chanderbali A."/>
            <person name="Dervinis C."/>
            <person name="Anghel I."/>
            <person name="Soltis D."/>
            <person name="Soltis P."/>
            <person name="Zapata F."/>
        </authorList>
    </citation>
    <scope>NUCLEOTIDE SEQUENCE</scope>
    <source>
        <strain evidence="3">UCBG92.1500</strain>
        <tissue evidence="3">Leaf</tissue>
    </source>
</reference>
<evidence type="ECO:0008006" key="5">
    <source>
        <dbReference type="Google" id="ProtNLM"/>
    </source>
</evidence>
<accession>A0AA88UDV6</accession>
<sequence length="608" mass="67820">MADLMKFHAHFITTGHSNDTLVLSTILSFTALSPNGNLAYAHLVFNHINTPNTFMFNTMIRGYSCTYPLQAFALHLQMLQTGLLPSNYTYPFVIKALSKFVDHRYGETVHGSIVKSGYVLDLHISNSLLRMYASFGLSKDVVKLFDEMPEPDVVSWNVVINDLAEYGCLDDALVAFVEMCHCGIEPDSVTLLGLLSGCTKNGDLCTGKLIHLYIVQRDVHVTGNLGNGLLDMYAKFGDMDSAKKLFDRMETKLKTVFSWTSMVDGYIRSGELESASMLFNQMPEKDATAWNVMLNGFITVGDLISAALIFEEMPEKDLVSWNCVIVGCSQNKNYVDSLEFFRKMLVLGVKPDRITLVGVLSVCGFVGALDLGEMTHSYMEKQNIKEEEVEIGLMDMYCKCGAHEKAMRVFDGISWKSEMVWSAMIFGLATNGLASEALEFFRCMQKAGVKPNEITFIGVLCACSYGGFVEQGKWFFNAMTEVYGIIPRSEHFGCMVDILGRAGLLEEAEMFIHNLPVKADAGVWGALLGACRMHNEVQMGEKVARILNEIDPSHSGRYILLSNIYAAGDRWIDAEKVRKKMKAYRVQKMPAFSLIGLKGEMRQFFAGN</sequence>
<dbReference type="AlphaFoldDB" id="A0AA88UDV6"/>
<evidence type="ECO:0000256" key="1">
    <source>
        <dbReference type="ARBA" id="ARBA00022737"/>
    </source>
</evidence>
<feature type="repeat" description="PPR" evidence="2">
    <location>
        <begin position="152"/>
        <end position="186"/>
    </location>
</feature>
<dbReference type="Proteomes" id="UP001187471">
    <property type="component" value="Unassembled WGS sequence"/>
</dbReference>
<dbReference type="GO" id="GO:0003723">
    <property type="term" value="F:RNA binding"/>
    <property type="evidence" value="ECO:0007669"/>
    <property type="project" value="InterPro"/>
</dbReference>
<dbReference type="Pfam" id="PF13041">
    <property type="entry name" value="PPR_2"/>
    <property type="match status" value="2"/>
</dbReference>
<feature type="repeat" description="PPR" evidence="2">
    <location>
        <begin position="317"/>
        <end position="351"/>
    </location>
</feature>
<evidence type="ECO:0000256" key="2">
    <source>
        <dbReference type="PROSITE-ProRule" id="PRU00708"/>
    </source>
</evidence>
<dbReference type="Pfam" id="PF01535">
    <property type="entry name" value="PPR"/>
    <property type="match status" value="7"/>
</dbReference>
<dbReference type="InterPro" id="IPR046960">
    <property type="entry name" value="PPR_At4g14850-like_plant"/>
</dbReference>
<dbReference type="PANTHER" id="PTHR47926">
    <property type="entry name" value="PENTATRICOPEPTIDE REPEAT-CONTAINING PROTEIN"/>
    <property type="match status" value="1"/>
</dbReference>
<dbReference type="InterPro" id="IPR011990">
    <property type="entry name" value="TPR-like_helical_dom_sf"/>
</dbReference>
<proteinExistence type="predicted"/>
<protein>
    <recommendedName>
        <fullName evidence="5">Pentatricopeptide repeat-containing protein</fullName>
    </recommendedName>
</protein>
<evidence type="ECO:0000313" key="4">
    <source>
        <dbReference type="Proteomes" id="UP001187471"/>
    </source>
</evidence>
<dbReference type="Gene3D" id="1.25.40.10">
    <property type="entry name" value="Tetratricopeptide repeat domain"/>
    <property type="match status" value="4"/>
</dbReference>
<name>A0AA88UDV6_9ASTE</name>